<protein>
    <recommendedName>
        <fullName evidence="3">Dienelactone hydrolase domain-containing protein</fullName>
    </recommendedName>
</protein>
<evidence type="ECO:0000313" key="2">
    <source>
        <dbReference type="Proteomes" id="UP001589844"/>
    </source>
</evidence>
<dbReference type="RefSeq" id="WP_390213680.1">
    <property type="nucleotide sequence ID" value="NZ_JBHLXJ010000016.1"/>
</dbReference>
<dbReference type="PANTHER" id="PTHR46623">
    <property type="entry name" value="CARBOXYMETHYLENEBUTENOLIDASE-RELATED"/>
    <property type="match status" value="1"/>
</dbReference>
<accession>A0ABV6IGY5</accession>
<evidence type="ECO:0000313" key="1">
    <source>
        <dbReference type="EMBL" id="MFC0351091.1"/>
    </source>
</evidence>
<keyword evidence="2" id="KW-1185">Reference proteome</keyword>
<sequence>MRATVLIATDVFGNTPAIASLCRQLNASCLVVSPFEADFQAETEQQAYQAFLASGGVATYAKKIHALIEEQTQLRHVIGFSVGASAWWMSSAARSAHLQTASLFYGSRIRNYLDLPSHCPTHFVFAEHEAAFQVGDVVKRLQEHGHQAEIALGCRHGFMNPYSSGFSLKNQTRYLEILTAKVQTKIQPEEKLCVAQKLVA</sequence>
<dbReference type="Proteomes" id="UP001589844">
    <property type="component" value="Unassembled WGS sequence"/>
</dbReference>
<name>A0ABV6IGY5_9BURK</name>
<dbReference type="Gene3D" id="3.40.50.1820">
    <property type="entry name" value="alpha/beta hydrolase"/>
    <property type="match status" value="1"/>
</dbReference>
<dbReference type="InterPro" id="IPR029058">
    <property type="entry name" value="AB_hydrolase_fold"/>
</dbReference>
<dbReference type="SUPFAM" id="SSF53474">
    <property type="entry name" value="alpha/beta-Hydrolases"/>
    <property type="match status" value="1"/>
</dbReference>
<dbReference type="InterPro" id="IPR051049">
    <property type="entry name" value="Dienelactone_hydrolase-like"/>
</dbReference>
<dbReference type="PANTHER" id="PTHR46623:SF6">
    <property type="entry name" value="ALPHA_BETA-HYDROLASES SUPERFAMILY PROTEIN"/>
    <property type="match status" value="1"/>
</dbReference>
<proteinExistence type="predicted"/>
<comment type="caution">
    <text evidence="1">The sequence shown here is derived from an EMBL/GenBank/DDBJ whole genome shotgun (WGS) entry which is preliminary data.</text>
</comment>
<dbReference type="EMBL" id="JBHLXJ010000016">
    <property type="protein sequence ID" value="MFC0351091.1"/>
    <property type="molecule type" value="Genomic_DNA"/>
</dbReference>
<evidence type="ECO:0008006" key="3">
    <source>
        <dbReference type="Google" id="ProtNLM"/>
    </source>
</evidence>
<gene>
    <name evidence="1" type="ORF">ACFFJH_14830</name>
</gene>
<reference evidence="1 2" key="1">
    <citation type="submission" date="2024-09" db="EMBL/GenBank/DDBJ databases">
        <authorList>
            <person name="Sun Q."/>
            <person name="Mori K."/>
        </authorList>
    </citation>
    <scope>NUCLEOTIDE SEQUENCE [LARGE SCALE GENOMIC DNA]</scope>
    <source>
        <strain evidence="1 2">CCM 8677</strain>
    </source>
</reference>
<organism evidence="1 2">
    <name type="scientific">Undibacterium danionis</name>
    <dbReference type="NCBI Taxonomy" id="1812100"/>
    <lineage>
        <taxon>Bacteria</taxon>
        <taxon>Pseudomonadati</taxon>
        <taxon>Pseudomonadota</taxon>
        <taxon>Betaproteobacteria</taxon>
        <taxon>Burkholderiales</taxon>
        <taxon>Oxalobacteraceae</taxon>
        <taxon>Undibacterium</taxon>
    </lineage>
</organism>